<evidence type="ECO:0000313" key="5">
    <source>
        <dbReference type="EMBL" id="KAK7204213.1"/>
    </source>
</evidence>
<evidence type="ECO:0000256" key="1">
    <source>
        <dbReference type="SAM" id="MobiDB-lite"/>
    </source>
</evidence>
<sequence>MVKHSFTMPISAFELSNSRLPRPSHNGESSSPDEFSALLPTSARSANHHYISPREVTEVCVRLRLMLDEIIPIEIKETRISRPGSTSIITPAVVETALAAADGDRRACIVFALLTVKMWYGKLERRELCDADLYSLKAEACAMIAKRIIEEEQDQDFLFKEMLCRRFSLIVDNEVTDARNALELAVDIHSLTVIGSSGYQKCISWIWHGWIVPSPVRPSEYVSYTDVAVPDFWTHFNPDRIKTPLYQNGLQLAFSIVYLALYTGAVNTANPGGNFDPVEGLLYVFTLGFLFDEIVKFYHIGIYYFSFWSVFNDTLYGLLIVSFVFRIIALSVPDNSSARHSNDVLAYQFLAFCAPLMWSRLLLFLDMQKFFGAMLVVVKELMKESVVFFVLLIIIMIGFLQAFVGLDSADGYLDTGAMSISYMVRSVLQSPEFEPFEMFAPPFGALLNYIFTFVVSVLLLNILIALFNSAYEKVYDNAVDEFLALFAQKTLRFVRAPDENVFVPPLNLIEIFGLILPFEWWMPKHRYARLNDYVMTVVYSPVLVLISAYEVYVAGCILRNRASGEEDDDTQDEWEYPEIESEVGASDWLERVREASPHADLDPATYEIRQLKKQVDELTAVIAALKQDLGGGKKRAESTTTGGDTENEIENETETLLDVDSNSRSSE</sequence>
<feature type="transmembrane region" description="Helical" evidence="2">
    <location>
        <begin position="501"/>
        <end position="521"/>
    </location>
</feature>
<feature type="domain" description="YVC1 N-terminal linker helical" evidence="3">
    <location>
        <begin position="56"/>
        <end position="236"/>
    </location>
</feature>
<proteinExistence type="predicted"/>
<feature type="region of interest" description="Disordered" evidence="1">
    <location>
        <begin position="628"/>
        <end position="667"/>
    </location>
</feature>
<dbReference type="Pfam" id="PF23190">
    <property type="entry name" value="LHD_TRPY1"/>
    <property type="match status" value="1"/>
</dbReference>
<evidence type="ECO:0000256" key="2">
    <source>
        <dbReference type="SAM" id="Phobius"/>
    </source>
</evidence>
<name>A0ABR1F549_9ASCO</name>
<protein>
    <recommendedName>
        <fullName evidence="7">Ion transport domain-containing protein</fullName>
    </recommendedName>
</protein>
<feature type="transmembrane region" description="Helical" evidence="2">
    <location>
        <begin position="533"/>
        <end position="552"/>
    </location>
</feature>
<dbReference type="PANTHER" id="PTHR35859:SF1">
    <property type="entry name" value="NONSELECTIVE CATION CHANNEL PROTEIN"/>
    <property type="match status" value="1"/>
</dbReference>
<dbReference type="Pfam" id="PF23317">
    <property type="entry name" value="YVC1_C"/>
    <property type="match status" value="1"/>
</dbReference>
<feature type="transmembrane region" description="Helical" evidence="2">
    <location>
        <begin position="281"/>
        <end position="303"/>
    </location>
</feature>
<dbReference type="InterPro" id="IPR056337">
    <property type="entry name" value="LHD_YVC1"/>
</dbReference>
<feature type="region of interest" description="Disordered" evidence="1">
    <location>
        <begin position="17"/>
        <end position="36"/>
    </location>
</feature>
<feature type="transmembrane region" description="Helical" evidence="2">
    <location>
        <begin position="446"/>
        <end position="467"/>
    </location>
</feature>
<dbReference type="RefSeq" id="XP_064767246.1">
    <property type="nucleotide sequence ID" value="XM_064913164.1"/>
</dbReference>
<feature type="transmembrane region" description="Helical" evidence="2">
    <location>
        <begin position="250"/>
        <end position="269"/>
    </location>
</feature>
<dbReference type="EMBL" id="JBBJBU010000009">
    <property type="protein sequence ID" value="KAK7204213.1"/>
    <property type="molecule type" value="Genomic_DNA"/>
</dbReference>
<keyword evidence="6" id="KW-1185">Reference proteome</keyword>
<feature type="transmembrane region" description="Helical" evidence="2">
    <location>
        <begin position="386"/>
        <end position="404"/>
    </location>
</feature>
<keyword evidence="2" id="KW-0812">Transmembrane</keyword>
<organism evidence="5 6">
    <name type="scientific">Myxozyma melibiosi</name>
    <dbReference type="NCBI Taxonomy" id="54550"/>
    <lineage>
        <taxon>Eukaryota</taxon>
        <taxon>Fungi</taxon>
        <taxon>Dikarya</taxon>
        <taxon>Ascomycota</taxon>
        <taxon>Saccharomycotina</taxon>
        <taxon>Lipomycetes</taxon>
        <taxon>Lipomycetales</taxon>
        <taxon>Lipomycetaceae</taxon>
        <taxon>Myxozyma</taxon>
    </lineage>
</organism>
<evidence type="ECO:0000313" key="6">
    <source>
        <dbReference type="Proteomes" id="UP001498771"/>
    </source>
</evidence>
<feature type="transmembrane region" description="Helical" evidence="2">
    <location>
        <begin position="345"/>
        <end position="365"/>
    </location>
</feature>
<dbReference type="Proteomes" id="UP001498771">
    <property type="component" value="Unassembled WGS sequence"/>
</dbReference>
<gene>
    <name evidence="5" type="ORF">BZA70DRAFT_281820</name>
</gene>
<evidence type="ECO:0000259" key="4">
    <source>
        <dbReference type="Pfam" id="PF23317"/>
    </source>
</evidence>
<reference evidence="5 6" key="1">
    <citation type="submission" date="2024-03" db="EMBL/GenBank/DDBJ databases">
        <title>Genome-scale model development and genomic sequencing of the oleaginous clade Lipomyces.</title>
        <authorList>
            <consortium name="Lawrence Berkeley National Laboratory"/>
            <person name="Czajka J.J."/>
            <person name="Han Y."/>
            <person name="Kim J."/>
            <person name="Mondo S.J."/>
            <person name="Hofstad B.A."/>
            <person name="Robles A."/>
            <person name="Haridas S."/>
            <person name="Riley R."/>
            <person name="LaButti K."/>
            <person name="Pangilinan J."/>
            <person name="Andreopoulos W."/>
            <person name="Lipzen A."/>
            <person name="Yan J."/>
            <person name="Wang M."/>
            <person name="Ng V."/>
            <person name="Grigoriev I.V."/>
            <person name="Spatafora J.W."/>
            <person name="Magnuson J.K."/>
            <person name="Baker S.E."/>
            <person name="Pomraning K.R."/>
        </authorList>
    </citation>
    <scope>NUCLEOTIDE SEQUENCE [LARGE SCALE GENOMIC DNA]</scope>
    <source>
        <strain evidence="5 6">Phaff 52-87</strain>
    </source>
</reference>
<evidence type="ECO:0008006" key="7">
    <source>
        <dbReference type="Google" id="ProtNLM"/>
    </source>
</evidence>
<keyword evidence="2" id="KW-0472">Membrane</keyword>
<feature type="domain" description="Calcium channel YVC1-like C-terminal transmembrane" evidence="4">
    <location>
        <begin position="278"/>
        <end position="552"/>
    </location>
</feature>
<accession>A0ABR1F549</accession>
<dbReference type="PANTHER" id="PTHR35859">
    <property type="entry name" value="NONSELECTIVE CATION CHANNEL PROTEIN"/>
    <property type="match status" value="1"/>
</dbReference>
<comment type="caution">
    <text evidence="5">The sequence shown here is derived from an EMBL/GenBank/DDBJ whole genome shotgun (WGS) entry which is preliminary data.</text>
</comment>
<keyword evidence="2" id="KW-1133">Transmembrane helix</keyword>
<dbReference type="InterPro" id="IPR052971">
    <property type="entry name" value="TRP_calcium_channel"/>
</dbReference>
<dbReference type="InterPro" id="IPR056336">
    <property type="entry name" value="YVC1_C"/>
</dbReference>
<dbReference type="GeneID" id="90038676"/>
<feature type="transmembrane region" description="Helical" evidence="2">
    <location>
        <begin position="315"/>
        <end position="333"/>
    </location>
</feature>
<feature type="compositionally biased region" description="Acidic residues" evidence="1">
    <location>
        <begin position="645"/>
        <end position="657"/>
    </location>
</feature>
<evidence type="ECO:0000259" key="3">
    <source>
        <dbReference type="Pfam" id="PF23190"/>
    </source>
</evidence>